<dbReference type="SUPFAM" id="SSF161098">
    <property type="entry name" value="MetI-like"/>
    <property type="match status" value="1"/>
</dbReference>
<dbReference type="EMBL" id="QWLV01000001">
    <property type="protein sequence ID" value="RHW18921.1"/>
    <property type="molecule type" value="Genomic_DNA"/>
</dbReference>
<dbReference type="CDD" id="cd06261">
    <property type="entry name" value="TM_PBP2"/>
    <property type="match status" value="1"/>
</dbReference>
<reference evidence="10 11" key="1">
    <citation type="submission" date="2018-08" db="EMBL/GenBank/DDBJ databases">
        <title>The multiple taxonomic identification of Sphingomonas gilva.</title>
        <authorList>
            <person name="Zhu D."/>
            <person name="Zheng S."/>
        </authorList>
    </citation>
    <scope>NUCLEOTIDE SEQUENCE [LARGE SCALE GENOMIC DNA]</scope>
    <source>
        <strain evidence="10 11">ZDH117</strain>
    </source>
</reference>
<keyword evidence="2 7" id="KW-0813">Transport</keyword>
<dbReference type="OrthoDB" id="9785347at2"/>
<keyword evidence="3" id="KW-1003">Cell membrane</keyword>
<dbReference type="Pfam" id="PF00528">
    <property type="entry name" value="BPD_transp_1"/>
    <property type="match status" value="1"/>
</dbReference>
<dbReference type="GO" id="GO:0005886">
    <property type="term" value="C:plasma membrane"/>
    <property type="evidence" value="ECO:0007669"/>
    <property type="project" value="UniProtKB-SubCell"/>
</dbReference>
<proteinExistence type="inferred from homology"/>
<feature type="transmembrane region" description="Helical" evidence="7">
    <location>
        <begin position="223"/>
        <end position="243"/>
    </location>
</feature>
<keyword evidence="4 7" id="KW-0812">Transmembrane</keyword>
<evidence type="ECO:0000256" key="2">
    <source>
        <dbReference type="ARBA" id="ARBA00022448"/>
    </source>
</evidence>
<sequence>MATALPQQVAPVATHPPRGRRAAGWANALFVLPYLAMFVAMIVVPLAMGMWLSTTKGDLFGVEAHVGLANFTRLFGDPIFLETVGNTFYFVVLTVPALTLIGLGLALVLNTPARWATVLRTIFFASTVLSVTVVTLVWRLVFLPDGGLLAVISEALGKTPIAFLNDPELAMPAIAITTIWWCIGLPMVLFLAALQQVPRELYEAAALDNAGRWTTLRRITLPAISRTFVLVVIIEIILQFQLFGQPQLMTLGGPNNATRPIVLFIYETGWRQWELGYAAAAAQVLFAMILVAAMAQYVVASRKGAQ</sequence>
<dbReference type="Proteomes" id="UP000266693">
    <property type="component" value="Unassembled WGS sequence"/>
</dbReference>
<dbReference type="InterPro" id="IPR035906">
    <property type="entry name" value="MetI-like_sf"/>
</dbReference>
<dbReference type="PANTHER" id="PTHR30193:SF37">
    <property type="entry name" value="INNER MEMBRANE ABC TRANSPORTER PERMEASE PROTEIN YCJO"/>
    <property type="match status" value="1"/>
</dbReference>
<feature type="domain" description="ABC transmembrane type-1" evidence="9">
    <location>
        <begin position="84"/>
        <end position="296"/>
    </location>
</feature>
<accession>A0A396RYV8</accession>
<comment type="subcellular location">
    <subcellularLocation>
        <location evidence="1 7">Cell membrane</location>
        <topology evidence="1 7">Multi-pass membrane protein</topology>
    </subcellularLocation>
</comment>
<dbReference type="Gene3D" id="1.10.3720.10">
    <property type="entry name" value="MetI-like"/>
    <property type="match status" value="1"/>
</dbReference>
<feature type="transmembrane region" description="Helical" evidence="7">
    <location>
        <begin position="121"/>
        <end position="141"/>
    </location>
</feature>
<evidence type="ECO:0000313" key="11">
    <source>
        <dbReference type="Proteomes" id="UP000266693"/>
    </source>
</evidence>
<dbReference type="InterPro" id="IPR051393">
    <property type="entry name" value="ABC_transporter_permease"/>
</dbReference>
<dbReference type="RefSeq" id="WP_118862429.1">
    <property type="nucleotide sequence ID" value="NZ_QWLV01000001.1"/>
</dbReference>
<dbReference type="PANTHER" id="PTHR30193">
    <property type="entry name" value="ABC TRANSPORTER PERMEASE PROTEIN"/>
    <property type="match status" value="1"/>
</dbReference>
<feature type="transmembrane region" description="Helical" evidence="7">
    <location>
        <begin position="88"/>
        <end position="109"/>
    </location>
</feature>
<comment type="caution">
    <text evidence="10">The sequence shown here is derived from an EMBL/GenBank/DDBJ whole genome shotgun (WGS) entry which is preliminary data.</text>
</comment>
<evidence type="ECO:0000256" key="5">
    <source>
        <dbReference type="ARBA" id="ARBA00022989"/>
    </source>
</evidence>
<dbReference type="AlphaFoldDB" id="A0A396RYV8"/>
<keyword evidence="11" id="KW-1185">Reference proteome</keyword>
<evidence type="ECO:0000313" key="10">
    <source>
        <dbReference type="EMBL" id="RHW18921.1"/>
    </source>
</evidence>
<feature type="region of interest" description="Disordered" evidence="8">
    <location>
        <begin position="1"/>
        <end position="20"/>
    </location>
</feature>
<evidence type="ECO:0000256" key="8">
    <source>
        <dbReference type="SAM" id="MobiDB-lite"/>
    </source>
</evidence>
<evidence type="ECO:0000256" key="3">
    <source>
        <dbReference type="ARBA" id="ARBA00022475"/>
    </source>
</evidence>
<keyword evidence="5 7" id="KW-1133">Transmembrane helix</keyword>
<evidence type="ECO:0000256" key="6">
    <source>
        <dbReference type="ARBA" id="ARBA00023136"/>
    </source>
</evidence>
<dbReference type="InterPro" id="IPR000515">
    <property type="entry name" value="MetI-like"/>
</dbReference>
<dbReference type="GO" id="GO:0055085">
    <property type="term" value="P:transmembrane transport"/>
    <property type="evidence" value="ECO:0007669"/>
    <property type="project" value="InterPro"/>
</dbReference>
<evidence type="ECO:0000256" key="1">
    <source>
        <dbReference type="ARBA" id="ARBA00004651"/>
    </source>
</evidence>
<feature type="transmembrane region" description="Helical" evidence="7">
    <location>
        <begin position="28"/>
        <end position="52"/>
    </location>
</feature>
<gene>
    <name evidence="10" type="ORF">D1610_01915</name>
</gene>
<comment type="similarity">
    <text evidence="7">Belongs to the binding-protein-dependent transport system permease family.</text>
</comment>
<dbReference type="PROSITE" id="PS50928">
    <property type="entry name" value="ABC_TM1"/>
    <property type="match status" value="1"/>
</dbReference>
<evidence type="ECO:0000256" key="7">
    <source>
        <dbReference type="RuleBase" id="RU363032"/>
    </source>
</evidence>
<evidence type="ECO:0000259" key="9">
    <source>
        <dbReference type="PROSITE" id="PS50928"/>
    </source>
</evidence>
<organism evidence="10 11">
    <name type="scientific">Sphingomonas gilva</name>
    <dbReference type="NCBI Taxonomy" id="2305907"/>
    <lineage>
        <taxon>Bacteria</taxon>
        <taxon>Pseudomonadati</taxon>
        <taxon>Pseudomonadota</taxon>
        <taxon>Alphaproteobacteria</taxon>
        <taxon>Sphingomonadales</taxon>
        <taxon>Sphingomonadaceae</taxon>
        <taxon>Sphingomonas</taxon>
    </lineage>
</organism>
<protein>
    <submittedName>
        <fullName evidence="10">Sugar ABC transporter permease</fullName>
    </submittedName>
</protein>
<keyword evidence="6 7" id="KW-0472">Membrane</keyword>
<evidence type="ECO:0000256" key="4">
    <source>
        <dbReference type="ARBA" id="ARBA00022692"/>
    </source>
</evidence>
<feature type="transmembrane region" description="Helical" evidence="7">
    <location>
        <begin position="277"/>
        <end position="300"/>
    </location>
</feature>
<feature type="transmembrane region" description="Helical" evidence="7">
    <location>
        <begin position="169"/>
        <end position="194"/>
    </location>
</feature>
<name>A0A396RYV8_9SPHN</name>